<evidence type="ECO:0000313" key="9">
    <source>
        <dbReference type="EMBL" id="KAG9508725.1"/>
    </source>
</evidence>
<evidence type="ECO:0000256" key="6">
    <source>
        <dbReference type="ARBA" id="ARBA00023170"/>
    </source>
</evidence>
<evidence type="ECO:0000256" key="1">
    <source>
        <dbReference type="ARBA" id="ARBA00004651"/>
    </source>
</evidence>
<feature type="non-terminal residue" evidence="9">
    <location>
        <position position="1"/>
    </location>
</feature>
<evidence type="ECO:0000256" key="8">
    <source>
        <dbReference type="SAM" id="Phobius"/>
    </source>
</evidence>
<evidence type="ECO:0000256" key="2">
    <source>
        <dbReference type="ARBA" id="ARBA00022475"/>
    </source>
</evidence>
<evidence type="ECO:0000256" key="3">
    <source>
        <dbReference type="ARBA" id="ARBA00022692"/>
    </source>
</evidence>
<evidence type="ECO:0000256" key="5">
    <source>
        <dbReference type="ARBA" id="ARBA00023136"/>
    </source>
</evidence>
<feature type="region of interest" description="Disordered" evidence="7">
    <location>
        <begin position="40"/>
        <end position="73"/>
    </location>
</feature>
<feature type="transmembrane region" description="Helical" evidence="8">
    <location>
        <begin position="348"/>
        <end position="368"/>
    </location>
</feature>
<keyword evidence="10" id="KW-1185">Reference proteome</keyword>
<dbReference type="Pfam" id="PF08395">
    <property type="entry name" value="7tm_7"/>
    <property type="match status" value="1"/>
</dbReference>
<keyword evidence="5 8" id="KW-0472">Membrane</keyword>
<comment type="subcellular location">
    <subcellularLocation>
        <location evidence="1">Cell membrane</location>
        <topology evidence="1">Multi-pass membrane protein</topology>
    </subcellularLocation>
</comment>
<accession>A0ABQ7S655</accession>
<keyword evidence="4 8" id="KW-1133">Transmembrane helix</keyword>
<keyword evidence="2" id="KW-1003">Cell membrane</keyword>
<reference evidence="9 10" key="1">
    <citation type="submission" date="2020-10" db="EMBL/GenBank/DDBJ databases">
        <authorList>
            <person name="Klimov P.B."/>
            <person name="Dyachkov S.M."/>
            <person name="Chetverikov P.E."/>
        </authorList>
    </citation>
    <scope>NUCLEOTIDE SEQUENCE [LARGE SCALE GENOMIC DNA]</scope>
    <source>
        <strain evidence="9">BMOC 18-1129-001#AD2665</strain>
        <tissue evidence="9">Entire mites</tissue>
    </source>
</reference>
<dbReference type="PANTHER" id="PTHR21421">
    <property type="entry name" value="GUSTATORY RECEPTOR"/>
    <property type="match status" value="1"/>
</dbReference>
<feature type="transmembrane region" description="Helical" evidence="8">
    <location>
        <begin position="493"/>
        <end position="512"/>
    </location>
</feature>
<dbReference type="PANTHER" id="PTHR21421:SF29">
    <property type="entry name" value="GUSTATORY RECEPTOR 5A FOR TREHALOSE-RELATED"/>
    <property type="match status" value="1"/>
</dbReference>
<keyword evidence="3 8" id="KW-0812">Transmembrane</keyword>
<feature type="transmembrane region" description="Helical" evidence="8">
    <location>
        <begin position="242"/>
        <end position="265"/>
    </location>
</feature>
<feature type="transmembrane region" description="Helical" evidence="8">
    <location>
        <begin position="285"/>
        <end position="307"/>
    </location>
</feature>
<feature type="transmembrane region" description="Helical" evidence="8">
    <location>
        <begin position="524"/>
        <end position="544"/>
    </location>
</feature>
<organism evidence="9 10">
    <name type="scientific">Fragariocoptes setiger</name>
    <dbReference type="NCBI Taxonomy" id="1670756"/>
    <lineage>
        <taxon>Eukaryota</taxon>
        <taxon>Metazoa</taxon>
        <taxon>Ecdysozoa</taxon>
        <taxon>Arthropoda</taxon>
        <taxon>Chelicerata</taxon>
        <taxon>Arachnida</taxon>
        <taxon>Acari</taxon>
        <taxon>Acariformes</taxon>
        <taxon>Trombidiformes</taxon>
        <taxon>Prostigmata</taxon>
        <taxon>Eupodina</taxon>
        <taxon>Eriophyoidea</taxon>
        <taxon>Phytoptidae</taxon>
        <taxon>Fragariocoptes</taxon>
    </lineage>
</organism>
<dbReference type="Proteomes" id="UP000825002">
    <property type="component" value="Unassembled WGS sequence"/>
</dbReference>
<comment type="caution">
    <text evidence="9">The sequence shown here is derived from an EMBL/GenBank/DDBJ whole genome shotgun (WGS) entry which is preliminary data.</text>
</comment>
<feature type="compositionally biased region" description="Low complexity" evidence="7">
    <location>
        <begin position="41"/>
        <end position="60"/>
    </location>
</feature>
<feature type="region of interest" description="Disordered" evidence="7">
    <location>
        <begin position="1"/>
        <end position="24"/>
    </location>
</feature>
<keyword evidence="6" id="KW-0675">Receptor</keyword>
<proteinExistence type="predicted"/>
<evidence type="ECO:0000256" key="7">
    <source>
        <dbReference type="SAM" id="MobiDB-lite"/>
    </source>
</evidence>
<dbReference type="EMBL" id="JAIFTH010001054">
    <property type="protein sequence ID" value="KAG9508725.1"/>
    <property type="molecule type" value="Genomic_DNA"/>
</dbReference>
<evidence type="ECO:0000256" key="4">
    <source>
        <dbReference type="ARBA" id="ARBA00022989"/>
    </source>
</evidence>
<sequence>TPPTSNASSSTVGSSDTSSSTAQLISGNNHSVIIDSGMLRSGSQFNSNNNNNMRSSSPASPLVRPNIGTSPRALGSLGREIKLGITDHTGLGHGADYGLGIHAGQYAREVNLKPDMLLQSNSDWWFHKNSVSVSRRQIAFESLFAILGLISKSASSAVRDITEVIKHHADYLEETGMVDAKSKSNDLINDGKLTRRSSSPVSLHMSRDSKLSLVSRGDSFDTTDSRTTNAPSCGWKEIWRRIYCRLVCVFLWSAVLRFSLGLLLANKETRFTILVLDFYHLGPQRNYYLIPALCVAIQSATVSLLFLRYEQEPNWLVPFYSSKDHLITLRNSFKPNVSDYSQRIRSSFIMIVILSLVTSISLSGYTTMNASQMFSGNAGTAMTTSASSIPAISLNTADLAYMRPFIAFYAIYNILWAAYSVSTCYVVSFFFNLICSIIRARFHSISRDIEELADSDASKTAQQARRITALYLEHNEACELLDESNDFWQMMIFYTYFTYIPGHCYCLYNLFFVDFEFWPNFFTWSVYIYTGFIICLVSFSASGVSAEAHAPYTSLHTLSLLQLPVDVEVNISTFLHRVRGLTIGYSCYDLFAVTNASMSNTAAACASYFLIVADFSRSSVFSNQANGTVASNVSSKEL</sequence>
<feature type="transmembrane region" description="Helical" evidence="8">
    <location>
        <begin position="406"/>
        <end position="434"/>
    </location>
</feature>
<evidence type="ECO:0008006" key="11">
    <source>
        <dbReference type="Google" id="ProtNLM"/>
    </source>
</evidence>
<gene>
    <name evidence="9" type="ORF">GZH46_02773</name>
</gene>
<feature type="compositionally biased region" description="Low complexity" evidence="7">
    <location>
        <begin position="1"/>
        <end position="21"/>
    </location>
</feature>
<evidence type="ECO:0000313" key="10">
    <source>
        <dbReference type="Proteomes" id="UP000825002"/>
    </source>
</evidence>
<protein>
    <recommendedName>
        <fullName evidence="11">Gustatory receptor</fullName>
    </recommendedName>
</protein>
<name>A0ABQ7S655_9ACAR</name>
<dbReference type="InterPro" id="IPR013604">
    <property type="entry name" value="7TM_chemorcpt"/>
</dbReference>